<name>A0A343VRH4_9MYCO</name>
<sequence length="112" mass="12461">MEGNLAMSYRDFDATTVVFDHKGRRGLLIFDEDQDEQPALGDCSGWITFQAVDDNPRYQRLSVRTMWSHAETVIGPLKGSAYPGANIPTEFRRRGADLDTIIARLSTAGLTP</sequence>
<geneLocation type="plasmid" evidence="1">
    <name>pCBMA213_1</name>
</geneLocation>
<accession>A0A343VRH4</accession>
<gene>
    <name evidence="1" type="ORF">B5P44_p00203</name>
</gene>
<organism evidence="1">
    <name type="scientific">Mycolicibacterium sp. CBMA 213</name>
    <dbReference type="NCBI Taxonomy" id="1968788"/>
    <lineage>
        <taxon>Bacteria</taxon>
        <taxon>Bacillati</taxon>
        <taxon>Actinomycetota</taxon>
        <taxon>Actinomycetes</taxon>
        <taxon>Mycobacteriales</taxon>
        <taxon>Mycobacteriaceae</taxon>
        <taxon>Mycolicibacterium</taxon>
    </lineage>
</organism>
<protein>
    <submittedName>
        <fullName evidence="1">Uncharacterized protein</fullName>
    </submittedName>
</protein>
<evidence type="ECO:0000313" key="1">
    <source>
        <dbReference type="EMBL" id="AVN58498.1"/>
    </source>
</evidence>
<keyword evidence="1" id="KW-0614">Plasmid</keyword>
<dbReference type="EMBL" id="MF600313">
    <property type="protein sequence ID" value="AVN58498.1"/>
    <property type="molecule type" value="Genomic_DNA"/>
</dbReference>
<reference evidence="1" key="1">
    <citation type="journal article" date="2018" name="Front. Microbiol.">
        <title>Beyond the Limits: tRNA Array Units in Mycobacterium Genomes.</title>
        <authorList>
            <person name="Morgado S.M."/>
            <person name="Vicente A.C."/>
        </authorList>
    </citation>
    <scope>NUCLEOTIDE SEQUENCE</scope>
    <source>
        <strain evidence="1">CBMA 213</strain>
        <plasmid evidence="1">pCBMA213_1</plasmid>
    </source>
</reference>
<proteinExistence type="predicted"/>
<dbReference type="AlphaFoldDB" id="A0A343VRH4"/>